<dbReference type="Proteomes" id="UP001626550">
    <property type="component" value="Unassembled WGS sequence"/>
</dbReference>
<name>A0ABD2PTS2_9PLAT</name>
<evidence type="ECO:0000313" key="2">
    <source>
        <dbReference type="EMBL" id="KAL3310167.1"/>
    </source>
</evidence>
<comment type="caution">
    <text evidence="2">The sequence shown here is derived from an EMBL/GenBank/DDBJ whole genome shotgun (WGS) entry which is preliminary data.</text>
</comment>
<dbReference type="AlphaFoldDB" id="A0ABD2PTS2"/>
<dbReference type="PANTHER" id="PTHR11733:SF167">
    <property type="entry name" value="FI17812P1-RELATED"/>
    <property type="match status" value="1"/>
</dbReference>
<keyword evidence="1" id="KW-1133">Transmembrane helix</keyword>
<evidence type="ECO:0000313" key="3">
    <source>
        <dbReference type="Proteomes" id="UP001626550"/>
    </source>
</evidence>
<feature type="transmembrane region" description="Helical" evidence="1">
    <location>
        <begin position="55"/>
        <end position="79"/>
    </location>
</feature>
<dbReference type="PANTHER" id="PTHR11733">
    <property type="entry name" value="ZINC METALLOPROTEASE FAMILY M13 NEPRILYSIN-RELATED"/>
    <property type="match status" value="1"/>
</dbReference>
<dbReference type="Gene3D" id="1.10.1380.10">
    <property type="entry name" value="Neutral endopeptidase , domain2"/>
    <property type="match status" value="1"/>
</dbReference>
<dbReference type="InterPro" id="IPR000718">
    <property type="entry name" value="Peptidase_M13"/>
</dbReference>
<keyword evidence="1" id="KW-0472">Membrane</keyword>
<accession>A0ABD2PTS2</accession>
<gene>
    <name evidence="2" type="ORF">Ciccas_011272</name>
</gene>
<organism evidence="2 3">
    <name type="scientific">Cichlidogyrus casuarinus</name>
    <dbReference type="NCBI Taxonomy" id="1844966"/>
    <lineage>
        <taxon>Eukaryota</taxon>
        <taxon>Metazoa</taxon>
        <taxon>Spiralia</taxon>
        <taxon>Lophotrochozoa</taxon>
        <taxon>Platyhelminthes</taxon>
        <taxon>Monogenea</taxon>
        <taxon>Monopisthocotylea</taxon>
        <taxon>Dactylogyridea</taxon>
        <taxon>Ancyrocephalidae</taxon>
        <taxon>Cichlidogyrus</taxon>
    </lineage>
</organism>
<dbReference type="EMBL" id="JBJKFK010003181">
    <property type="protein sequence ID" value="KAL3310167.1"/>
    <property type="molecule type" value="Genomic_DNA"/>
</dbReference>
<dbReference type="InterPro" id="IPR042089">
    <property type="entry name" value="Peptidase_M13_dom_2"/>
</dbReference>
<evidence type="ECO:0008006" key="4">
    <source>
        <dbReference type="Google" id="ProtNLM"/>
    </source>
</evidence>
<keyword evidence="3" id="KW-1185">Reference proteome</keyword>
<dbReference type="SUPFAM" id="SSF55486">
    <property type="entry name" value="Metalloproteases ('zincins'), catalytic domain"/>
    <property type="match status" value="1"/>
</dbReference>
<evidence type="ECO:0000256" key="1">
    <source>
        <dbReference type="SAM" id="Phobius"/>
    </source>
</evidence>
<dbReference type="Gene3D" id="3.40.390.10">
    <property type="entry name" value="Collagenase (Catalytic Domain)"/>
    <property type="match status" value="1"/>
</dbReference>
<dbReference type="PROSITE" id="PS51885">
    <property type="entry name" value="NEPRILYSIN"/>
    <property type="match status" value="1"/>
</dbReference>
<dbReference type="InterPro" id="IPR024079">
    <property type="entry name" value="MetalloPept_cat_dom_sf"/>
</dbReference>
<keyword evidence="1" id="KW-0812">Transmembrane</keyword>
<sequence length="285" mass="33370">MLRLKRLLPKYLSNLTTNYRGQEDFDRIMLQSTDDKEITVIRRGPRCLERVSRRILLLALILLSILCLCFLSWAIFLVVTKDRVCLENNCIEAAGTFIRTYDASADPCQDFNLYACGKYELNEQIPERSKFIAPLYKLKFRIRDEFIIPLLTCLDSETRKNEGVEPFMRILAKETESTPYLNKSHSYPKSNAAIKIHEIFSLFSRSPFFIEHRPYNKTRTALRSLYDDYIVKLGEFFKVRKEVVKNAMDFENQLAKVIIINKVVPPNAREKMFTIAELESQFPVR</sequence>
<reference evidence="2 3" key="1">
    <citation type="submission" date="2024-11" db="EMBL/GenBank/DDBJ databases">
        <title>Adaptive evolution of stress response genes in parasites aligns with host niche diversity.</title>
        <authorList>
            <person name="Hahn C."/>
            <person name="Resl P."/>
        </authorList>
    </citation>
    <scope>NUCLEOTIDE SEQUENCE [LARGE SCALE GENOMIC DNA]</scope>
    <source>
        <strain evidence="2">EGGRZ-B1_66</strain>
        <tissue evidence="2">Body</tissue>
    </source>
</reference>
<protein>
    <recommendedName>
        <fullName evidence="4">Peptidase M13 N-terminal domain-containing protein</fullName>
    </recommendedName>
</protein>
<proteinExistence type="predicted"/>